<dbReference type="EC" id="3.6.-.-" evidence="5"/>
<dbReference type="PANTHER" id="PTHR43087">
    <property type="entry name" value="LYSINE/ARGININE/ORNITHINE TRANSPORT SYSTEM KINASE"/>
    <property type="match status" value="1"/>
</dbReference>
<name>A0A8H2M3P6_9FIRM</name>
<dbReference type="EMBL" id="CAACYI010000001">
    <property type="protein sequence ID" value="VFB16007.1"/>
    <property type="molecule type" value="Genomic_DNA"/>
</dbReference>
<protein>
    <submittedName>
        <fullName evidence="5">Probable GTPase ArgK</fullName>
        <ecNumber evidence="5">3.6.-.-</ecNumber>
    </submittedName>
</protein>
<gene>
    <name evidence="5" type="primary">argK</name>
    <name evidence="5" type="ORF">NCTC13150_00517</name>
</gene>
<dbReference type="Gene3D" id="3.40.50.300">
    <property type="entry name" value="P-loop containing nucleotide triphosphate hydrolases"/>
    <property type="match status" value="1"/>
</dbReference>
<dbReference type="GO" id="GO:0005525">
    <property type="term" value="F:GTP binding"/>
    <property type="evidence" value="ECO:0007669"/>
    <property type="project" value="UniProtKB-KW"/>
</dbReference>
<dbReference type="PANTHER" id="PTHR43087:SF1">
    <property type="entry name" value="LAO_AO TRANSPORT SYSTEM ATPASE"/>
    <property type="match status" value="1"/>
</dbReference>
<evidence type="ECO:0000256" key="1">
    <source>
        <dbReference type="ARBA" id="ARBA00022741"/>
    </source>
</evidence>
<dbReference type="InterPro" id="IPR052040">
    <property type="entry name" value="GTPase/Isobutyryl-CoA_mutase"/>
</dbReference>
<keyword evidence="4" id="KW-0143">Chaperone</keyword>
<comment type="caution">
    <text evidence="5">The sequence shown here is derived from an EMBL/GenBank/DDBJ whole genome shotgun (WGS) entry which is preliminary data.</text>
</comment>
<sequence length="304" mass="33594">MDLVEKLMAGNEKACARCLSLVENQREGYLDLLRAIRPHGKGAYRVGFTGPAGRSKSKLLADLLEEYLKEDKKIGLVLMGPSSPRTGGAFLGNRGYFSQFAQDNRVFVRSVASRGHQGGISYALAGMVEILDAYGCDLILVNGLGGPLDTDLASLVDCLVDVVAPCLGQDMDMLNAGSMELAQLFFVNQGDGDQGEKTRLDIEMMLDLQEDREDRPLVLNFKDQGIGALKEALDKYQDHLVDRGKRPRQKLKQEVLEVQGYMDRYLKEDLARVICQEQGAIEKALEEGEDPLSLGEGLLKKYFK</sequence>
<evidence type="ECO:0000256" key="3">
    <source>
        <dbReference type="ARBA" id="ARBA00023134"/>
    </source>
</evidence>
<dbReference type="GO" id="GO:0016787">
    <property type="term" value="F:hydrolase activity"/>
    <property type="evidence" value="ECO:0007669"/>
    <property type="project" value="UniProtKB-KW"/>
</dbReference>
<dbReference type="Proteomes" id="UP000377798">
    <property type="component" value="Unassembled WGS sequence"/>
</dbReference>
<evidence type="ECO:0000313" key="5">
    <source>
        <dbReference type="EMBL" id="VFB16007.1"/>
    </source>
</evidence>
<dbReference type="SUPFAM" id="SSF52540">
    <property type="entry name" value="P-loop containing nucleoside triphosphate hydrolases"/>
    <property type="match status" value="1"/>
</dbReference>
<keyword evidence="3" id="KW-0342">GTP-binding</keyword>
<organism evidence="5 6">
    <name type="scientific">Urinicoccus massiliensis</name>
    <dbReference type="NCBI Taxonomy" id="1723382"/>
    <lineage>
        <taxon>Bacteria</taxon>
        <taxon>Bacillati</taxon>
        <taxon>Bacillota</taxon>
        <taxon>Tissierellia</taxon>
        <taxon>Tissierellales</taxon>
        <taxon>Peptoniphilaceae</taxon>
        <taxon>Urinicoccus</taxon>
    </lineage>
</organism>
<dbReference type="InterPro" id="IPR027417">
    <property type="entry name" value="P-loop_NTPase"/>
</dbReference>
<evidence type="ECO:0000256" key="4">
    <source>
        <dbReference type="ARBA" id="ARBA00023186"/>
    </source>
</evidence>
<dbReference type="Pfam" id="PF03308">
    <property type="entry name" value="MeaB"/>
    <property type="match status" value="1"/>
</dbReference>
<evidence type="ECO:0000313" key="6">
    <source>
        <dbReference type="Proteomes" id="UP000377798"/>
    </source>
</evidence>
<keyword evidence="6" id="KW-1185">Reference proteome</keyword>
<proteinExistence type="predicted"/>
<accession>A0A8H2M3P6</accession>
<keyword evidence="1" id="KW-0547">Nucleotide-binding</keyword>
<dbReference type="AlphaFoldDB" id="A0A8H2M3P6"/>
<keyword evidence="2 5" id="KW-0378">Hydrolase</keyword>
<dbReference type="RefSeq" id="WP_131748474.1">
    <property type="nucleotide sequence ID" value="NZ_CAACYI010000001.1"/>
</dbReference>
<reference evidence="5 6" key="1">
    <citation type="submission" date="2019-02" db="EMBL/GenBank/DDBJ databases">
        <authorList>
            <consortium name="Pathogen Informatics"/>
        </authorList>
    </citation>
    <scope>NUCLEOTIDE SEQUENCE [LARGE SCALE GENOMIC DNA]</scope>
    <source>
        <strain evidence="5 6">3012STDY7089603</strain>
    </source>
</reference>
<evidence type="ECO:0000256" key="2">
    <source>
        <dbReference type="ARBA" id="ARBA00022801"/>
    </source>
</evidence>